<feature type="region of interest" description="Disordered" evidence="1">
    <location>
        <begin position="1"/>
        <end position="43"/>
    </location>
</feature>
<evidence type="ECO:0000313" key="2">
    <source>
        <dbReference type="EMBL" id="AMV62374.1"/>
    </source>
</evidence>
<proteinExistence type="predicted"/>
<reference evidence="4 5" key="1">
    <citation type="journal article" date="2016" name="PLoS ONE">
        <title>The Identification of Novel Diagnostic Marker Genes for the Detection of Beer Spoiling Pediococcus damnosus Strains Using the BlAst Diagnostic Gene findEr.</title>
        <authorList>
            <person name="Behr J."/>
            <person name="Geissler A.J."/>
            <person name="Schmid J."/>
            <person name="Zehe A."/>
            <person name="Vogel R.F."/>
        </authorList>
    </citation>
    <scope>NUCLEOTIDE SEQUENCE [LARGE SCALE GENOMIC DNA]</scope>
    <source>
        <strain evidence="2 5">TMW 2.1533</strain>
        <strain evidence="3 4">TMW 2.1535</strain>
    </source>
</reference>
<sequence>MAEKEVDKKVEKPADKKVDKKVNKRGNNRADKKEEEPKPFDVGDKVHVKKTALLPTGFDGQVGKVYENSILIDIDADSVDDSRSEELHDLHGRVIVRFAEAKKIEA</sequence>
<evidence type="ECO:0000313" key="5">
    <source>
        <dbReference type="Proteomes" id="UP000076405"/>
    </source>
</evidence>
<gene>
    <name evidence="2" type="ORF">ADU70_0880</name>
    <name evidence="3" type="ORF">ADU72_1842</name>
</gene>
<evidence type="ECO:0000313" key="3">
    <source>
        <dbReference type="EMBL" id="AMV67765.1"/>
    </source>
</evidence>
<name>A0AAC9B0Z5_9LACO</name>
<dbReference type="Proteomes" id="UP000076405">
    <property type="component" value="Chromosome"/>
</dbReference>
<feature type="compositionally biased region" description="Basic and acidic residues" evidence="1">
    <location>
        <begin position="28"/>
        <end position="43"/>
    </location>
</feature>
<dbReference type="AlphaFoldDB" id="A0AAC9B0Z5"/>
<evidence type="ECO:0000313" key="4">
    <source>
        <dbReference type="Proteomes" id="UP000076244"/>
    </source>
</evidence>
<evidence type="ECO:0000256" key="1">
    <source>
        <dbReference type="SAM" id="MobiDB-lite"/>
    </source>
</evidence>
<dbReference type="EMBL" id="CP012288">
    <property type="protein sequence ID" value="AMV67765.1"/>
    <property type="molecule type" value="Genomic_DNA"/>
</dbReference>
<organism evidence="2 5">
    <name type="scientific">Pediococcus damnosus</name>
    <dbReference type="NCBI Taxonomy" id="51663"/>
    <lineage>
        <taxon>Bacteria</taxon>
        <taxon>Bacillati</taxon>
        <taxon>Bacillota</taxon>
        <taxon>Bacilli</taxon>
        <taxon>Lactobacillales</taxon>
        <taxon>Lactobacillaceae</taxon>
        <taxon>Pediococcus</taxon>
    </lineage>
</organism>
<dbReference type="EMBL" id="CP012275">
    <property type="protein sequence ID" value="AMV62374.1"/>
    <property type="molecule type" value="Genomic_DNA"/>
</dbReference>
<feature type="compositionally biased region" description="Basic and acidic residues" evidence="1">
    <location>
        <begin position="1"/>
        <end position="21"/>
    </location>
</feature>
<protein>
    <submittedName>
        <fullName evidence="2">Uncharacterized protein</fullName>
    </submittedName>
</protein>
<dbReference type="Proteomes" id="UP000076244">
    <property type="component" value="Chromosome"/>
</dbReference>
<dbReference type="KEGG" id="pdm:ADU72_1842"/>
<accession>A0AAC9B0Z5</accession>
<dbReference type="RefSeq" id="WP_226997969.1">
    <property type="nucleotide sequence ID" value="NZ_BAAAXI010000148.1"/>
</dbReference>
<keyword evidence="4" id="KW-1185">Reference proteome</keyword>